<feature type="transmembrane region" description="Helical" evidence="6">
    <location>
        <begin position="184"/>
        <end position="203"/>
    </location>
</feature>
<keyword evidence="2" id="KW-1003">Cell membrane</keyword>
<dbReference type="PROSITE" id="PS50850">
    <property type="entry name" value="MFS"/>
    <property type="match status" value="1"/>
</dbReference>
<evidence type="ECO:0000256" key="3">
    <source>
        <dbReference type="ARBA" id="ARBA00022692"/>
    </source>
</evidence>
<feature type="transmembrane region" description="Helical" evidence="6">
    <location>
        <begin position="353"/>
        <end position="370"/>
    </location>
</feature>
<keyword evidence="5 6" id="KW-0472">Membrane</keyword>
<dbReference type="EMBL" id="CAJNDS010002628">
    <property type="protein sequence ID" value="CAE7549549.1"/>
    <property type="molecule type" value="Genomic_DNA"/>
</dbReference>
<dbReference type="Pfam" id="PF07690">
    <property type="entry name" value="MFS_1"/>
    <property type="match status" value="1"/>
</dbReference>
<dbReference type="InterPro" id="IPR020846">
    <property type="entry name" value="MFS_dom"/>
</dbReference>
<feature type="transmembrane region" description="Helical" evidence="6">
    <location>
        <begin position="474"/>
        <end position="493"/>
    </location>
</feature>
<evidence type="ECO:0000256" key="6">
    <source>
        <dbReference type="SAM" id="Phobius"/>
    </source>
</evidence>
<accession>A0A812U2E4</accession>
<dbReference type="InterPro" id="IPR011701">
    <property type="entry name" value="MFS"/>
</dbReference>
<dbReference type="PANTHER" id="PTHR43124:SF3">
    <property type="entry name" value="CHLORAMPHENICOL EFFLUX PUMP RV0191"/>
    <property type="match status" value="1"/>
</dbReference>
<evidence type="ECO:0000259" key="7">
    <source>
        <dbReference type="PROSITE" id="PS50850"/>
    </source>
</evidence>
<evidence type="ECO:0000313" key="9">
    <source>
        <dbReference type="Proteomes" id="UP000604046"/>
    </source>
</evidence>
<sequence>MAPEDFAFLDLDLVTPQELDEAIGMLLRRHQMLPDVVARDLAGHSPQIHLKRVVECMVIAGAPRRGLEGIPRILAKMSKCCVVFVYILFSMLCGRFCLLGVPKQPQESQPLRGCPRSWLIYVGCVYACIYVSTDQYVPSLPQMEADLEGSPTLMCGTVQLNLVVKSIFGLLAAGLSDCIGRRPVVLPCLVLLSLASLCCASAGQIEGFFAAHILQGMGESVEPVLFAMARDYFSNPNERFTFVVALEMMAIIGTAVAPLYGGLCAAYLNWRLSFLGMAVVWALLAAYAFWAMVESRPEGSNESYLRNAARIFDPQLLCLLLTESWILGQYFMFNTNVSYLMEVSFGRSTMATSFVMLVFGVVCGLGGLLIQRVELGSVLRLGQVTVSLLGLFGTISMVLGLYLSDYLWCYLVVSFLQGSVLLMAWTSVSVLFMQPLEDCAGMASSFETVAESVPPAILSAIATQSMIQVGPEGLTMWQAGTCIAGGIVFWLGFGWNPPSWALALEEASESR</sequence>
<feature type="transmembrane region" description="Helical" evidence="6">
    <location>
        <begin position="382"/>
        <end position="404"/>
    </location>
</feature>
<evidence type="ECO:0000256" key="4">
    <source>
        <dbReference type="ARBA" id="ARBA00022989"/>
    </source>
</evidence>
<dbReference type="SUPFAM" id="SSF103473">
    <property type="entry name" value="MFS general substrate transporter"/>
    <property type="match status" value="1"/>
</dbReference>
<dbReference type="GO" id="GO:0005886">
    <property type="term" value="C:plasma membrane"/>
    <property type="evidence" value="ECO:0007669"/>
    <property type="project" value="UniProtKB-SubCell"/>
</dbReference>
<organism evidence="8 9">
    <name type="scientific">Symbiodinium natans</name>
    <dbReference type="NCBI Taxonomy" id="878477"/>
    <lineage>
        <taxon>Eukaryota</taxon>
        <taxon>Sar</taxon>
        <taxon>Alveolata</taxon>
        <taxon>Dinophyceae</taxon>
        <taxon>Suessiales</taxon>
        <taxon>Symbiodiniaceae</taxon>
        <taxon>Symbiodinium</taxon>
    </lineage>
</organism>
<dbReference type="Gene3D" id="1.20.1720.10">
    <property type="entry name" value="Multidrug resistance protein D"/>
    <property type="match status" value="1"/>
</dbReference>
<dbReference type="InterPro" id="IPR036259">
    <property type="entry name" value="MFS_trans_sf"/>
</dbReference>
<keyword evidence="9" id="KW-1185">Reference proteome</keyword>
<name>A0A812U2E4_9DINO</name>
<evidence type="ECO:0000256" key="1">
    <source>
        <dbReference type="ARBA" id="ARBA00004651"/>
    </source>
</evidence>
<keyword evidence="3 6" id="KW-0812">Transmembrane</keyword>
<feature type="transmembrane region" description="Helical" evidence="6">
    <location>
        <begin position="240"/>
        <end position="260"/>
    </location>
</feature>
<gene>
    <name evidence="8" type="primary">ydgK</name>
    <name evidence="8" type="ORF">SNAT2548_LOCUS30859</name>
</gene>
<dbReference type="AlphaFoldDB" id="A0A812U2E4"/>
<feature type="transmembrane region" description="Helical" evidence="6">
    <location>
        <begin position="153"/>
        <end position="172"/>
    </location>
</feature>
<feature type="domain" description="Major facilitator superfamily (MFS) profile" evidence="7">
    <location>
        <begin position="116"/>
        <end position="511"/>
    </location>
</feature>
<feature type="transmembrane region" description="Helical" evidence="6">
    <location>
        <begin position="83"/>
        <end position="101"/>
    </location>
</feature>
<evidence type="ECO:0000256" key="2">
    <source>
        <dbReference type="ARBA" id="ARBA00022475"/>
    </source>
</evidence>
<evidence type="ECO:0000256" key="5">
    <source>
        <dbReference type="ARBA" id="ARBA00023136"/>
    </source>
</evidence>
<evidence type="ECO:0000313" key="8">
    <source>
        <dbReference type="EMBL" id="CAE7549549.1"/>
    </source>
</evidence>
<keyword evidence="4 6" id="KW-1133">Transmembrane helix</keyword>
<dbReference type="Proteomes" id="UP000604046">
    <property type="component" value="Unassembled WGS sequence"/>
</dbReference>
<dbReference type="GO" id="GO:0022857">
    <property type="term" value="F:transmembrane transporter activity"/>
    <property type="evidence" value="ECO:0007669"/>
    <property type="project" value="InterPro"/>
</dbReference>
<comment type="subcellular location">
    <subcellularLocation>
        <location evidence="1">Cell membrane</location>
        <topology evidence="1">Multi-pass membrane protein</topology>
    </subcellularLocation>
</comment>
<feature type="transmembrane region" description="Helical" evidence="6">
    <location>
        <begin position="314"/>
        <end position="333"/>
    </location>
</feature>
<protein>
    <submittedName>
        <fullName evidence="8">YdgK protein</fullName>
    </submittedName>
</protein>
<comment type="caution">
    <text evidence="8">The sequence shown here is derived from an EMBL/GenBank/DDBJ whole genome shotgun (WGS) entry which is preliminary data.</text>
</comment>
<feature type="transmembrane region" description="Helical" evidence="6">
    <location>
        <begin position="272"/>
        <end position="293"/>
    </location>
</feature>
<feature type="transmembrane region" description="Helical" evidence="6">
    <location>
        <begin position="113"/>
        <end position="133"/>
    </location>
</feature>
<dbReference type="PANTHER" id="PTHR43124">
    <property type="entry name" value="PURINE EFFLUX PUMP PBUE"/>
    <property type="match status" value="1"/>
</dbReference>
<proteinExistence type="predicted"/>
<feature type="transmembrane region" description="Helical" evidence="6">
    <location>
        <begin position="410"/>
        <end position="432"/>
    </location>
</feature>
<dbReference type="InterPro" id="IPR050189">
    <property type="entry name" value="MFS_Efflux_Transporters"/>
</dbReference>
<reference evidence="8" key="1">
    <citation type="submission" date="2021-02" db="EMBL/GenBank/DDBJ databases">
        <authorList>
            <person name="Dougan E. K."/>
            <person name="Rhodes N."/>
            <person name="Thang M."/>
            <person name="Chan C."/>
        </authorList>
    </citation>
    <scope>NUCLEOTIDE SEQUENCE</scope>
</reference>